<evidence type="ECO:0000256" key="2">
    <source>
        <dbReference type="ARBA" id="ARBA00023125"/>
    </source>
</evidence>
<dbReference type="PANTHER" id="PTHR30146:SF109">
    <property type="entry name" value="HTH-TYPE TRANSCRIPTIONAL REGULATOR GALS"/>
    <property type="match status" value="1"/>
</dbReference>
<keyword evidence="1" id="KW-0805">Transcription regulation</keyword>
<dbReference type="SUPFAM" id="SSF53822">
    <property type="entry name" value="Periplasmic binding protein-like I"/>
    <property type="match status" value="1"/>
</dbReference>
<dbReference type="Proteomes" id="UP000291933">
    <property type="component" value="Unassembled WGS sequence"/>
</dbReference>
<name>A0A4Q9KJ95_PROTD</name>
<proteinExistence type="predicted"/>
<dbReference type="InterPro" id="IPR028082">
    <property type="entry name" value="Peripla_BP_I"/>
</dbReference>
<comment type="caution">
    <text evidence="5">The sequence shown here is derived from an EMBL/GenBank/DDBJ whole genome shotgun (WGS) entry which is preliminary data.</text>
</comment>
<dbReference type="InterPro" id="IPR046335">
    <property type="entry name" value="LacI/GalR-like_sensor"/>
</dbReference>
<reference evidence="5 6" key="1">
    <citation type="submission" date="2019-01" db="EMBL/GenBank/DDBJ databases">
        <title>Lactibacter flavus gen. nov., sp. nov., a novel bacterium of the family Propionibacteriaceae isolated from raw milk and dairy products.</title>
        <authorList>
            <person name="Huptas C."/>
            <person name="Wenning M."/>
            <person name="Breitenwieser F."/>
            <person name="Doll E."/>
            <person name="Von Neubeck M."/>
            <person name="Busse H.-J."/>
            <person name="Scherer S."/>
        </authorList>
    </citation>
    <scope>NUCLEOTIDE SEQUENCE [LARGE SCALE GENOMIC DNA]</scope>
    <source>
        <strain evidence="6">DSM 22130 / JCM 15804 / WR061</strain>
    </source>
</reference>
<dbReference type="Gene3D" id="3.40.50.2300">
    <property type="match status" value="2"/>
</dbReference>
<evidence type="ECO:0000259" key="4">
    <source>
        <dbReference type="Pfam" id="PF13377"/>
    </source>
</evidence>
<organism evidence="5 6">
    <name type="scientific">Propioniciclava tarda</name>
    <dbReference type="NCBI Taxonomy" id="433330"/>
    <lineage>
        <taxon>Bacteria</taxon>
        <taxon>Bacillati</taxon>
        <taxon>Actinomycetota</taxon>
        <taxon>Actinomycetes</taxon>
        <taxon>Propionibacteriales</taxon>
        <taxon>Propionibacteriaceae</taxon>
        <taxon>Propioniciclava</taxon>
    </lineage>
</organism>
<evidence type="ECO:0000313" key="6">
    <source>
        <dbReference type="Proteomes" id="UP000291933"/>
    </source>
</evidence>
<accession>A0A4Q9KJ95</accession>
<gene>
    <name evidence="5" type="ORF">ET996_09925</name>
</gene>
<dbReference type="PANTHER" id="PTHR30146">
    <property type="entry name" value="LACI-RELATED TRANSCRIPTIONAL REPRESSOR"/>
    <property type="match status" value="1"/>
</dbReference>
<evidence type="ECO:0000256" key="1">
    <source>
        <dbReference type="ARBA" id="ARBA00023015"/>
    </source>
</evidence>
<evidence type="ECO:0000256" key="3">
    <source>
        <dbReference type="ARBA" id="ARBA00023163"/>
    </source>
</evidence>
<dbReference type="OrthoDB" id="9785139at2"/>
<evidence type="ECO:0000313" key="5">
    <source>
        <dbReference type="EMBL" id="TBT94512.1"/>
    </source>
</evidence>
<feature type="domain" description="Transcriptional regulator LacI/GalR-like sensor" evidence="4">
    <location>
        <begin position="14"/>
        <end position="146"/>
    </location>
</feature>
<dbReference type="AlphaFoldDB" id="A0A4Q9KJ95"/>
<dbReference type="GO" id="GO:0003700">
    <property type="term" value="F:DNA-binding transcription factor activity"/>
    <property type="evidence" value="ECO:0007669"/>
    <property type="project" value="TreeGrafter"/>
</dbReference>
<sequence length="147" mass="15976">MAHVSGPVGWFDADCRVDGWREALAAAGLQPHDLIVGDWSAPRGYEIGQAWDKRRLPDAIFCANDLTAVGLLAAFRERRIRVPENVSVVGFDDLPTAAYLHPALTTVRQPLEQVGELCVQVLLSAISGESPSLQALPPTLVVRHSTR</sequence>
<keyword evidence="2" id="KW-0238">DNA-binding</keyword>
<keyword evidence="6" id="KW-1185">Reference proteome</keyword>
<dbReference type="EMBL" id="SDMR01000012">
    <property type="protein sequence ID" value="TBT94512.1"/>
    <property type="molecule type" value="Genomic_DNA"/>
</dbReference>
<keyword evidence="3" id="KW-0804">Transcription</keyword>
<dbReference type="Pfam" id="PF13377">
    <property type="entry name" value="Peripla_BP_3"/>
    <property type="match status" value="1"/>
</dbReference>
<protein>
    <recommendedName>
        <fullName evidence="4">Transcriptional regulator LacI/GalR-like sensor domain-containing protein</fullName>
    </recommendedName>
</protein>
<dbReference type="GO" id="GO:0000976">
    <property type="term" value="F:transcription cis-regulatory region binding"/>
    <property type="evidence" value="ECO:0007669"/>
    <property type="project" value="TreeGrafter"/>
</dbReference>